<dbReference type="AlphaFoldDB" id="A0A849HF75"/>
<evidence type="ECO:0000313" key="3">
    <source>
        <dbReference type="EMBL" id="NNM45264.1"/>
    </source>
</evidence>
<dbReference type="Gene3D" id="3.40.720.10">
    <property type="entry name" value="Alkaline Phosphatase, subunit A"/>
    <property type="match status" value="1"/>
</dbReference>
<dbReference type="GO" id="GO:0009395">
    <property type="term" value="P:phospholipid catabolic process"/>
    <property type="evidence" value="ECO:0007669"/>
    <property type="project" value="TreeGrafter"/>
</dbReference>
<keyword evidence="4" id="KW-1185">Reference proteome</keyword>
<protein>
    <submittedName>
        <fullName evidence="3">Phosphoesterase</fullName>
    </submittedName>
</protein>
<dbReference type="InterPro" id="IPR017850">
    <property type="entry name" value="Alkaline_phosphatase_core_sf"/>
</dbReference>
<dbReference type="PANTHER" id="PTHR31956:SF8">
    <property type="entry name" value="ACID PHOSPHATASE PHOA (AFU_ORTHOLOGUE AFUA_1G03570)"/>
    <property type="match status" value="1"/>
</dbReference>
<dbReference type="GO" id="GO:0016788">
    <property type="term" value="F:hydrolase activity, acting on ester bonds"/>
    <property type="evidence" value="ECO:0007669"/>
    <property type="project" value="InterPro"/>
</dbReference>
<organism evidence="3 4">
    <name type="scientific">Knoellia koreensis</name>
    <dbReference type="NCBI Taxonomy" id="2730921"/>
    <lineage>
        <taxon>Bacteria</taxon>
        <taxon>Bacillati</taxon>
        <taxon>Actinomycetota</taxon>
        <taxon>Actinomycetes</taxon>
        <taxon>Micrococcales</taxon>
        <taxon>Intrasporangiaceae</taxon>
        <taxon>Knoellia</taxon>
    </lineage>
</organism>
<gene>
    <name evidence="3" type="ORF">HJG52_04505</name>
</gene>
<accession>A0A849HF75</accession>
<dbReference type="InterPro" id="IPR007312">
    <property type="entry name" value="Phosphoesterase"/>
</dbReference>
<dbReference type="EMBL" id="JABEPQ010000001">
    <property type="protein sequence ID" value="NNM45264.1"/>
    <property type="molecule type" value="Genomic_DNA"/>
</dbReference>
<keyword evidence="1" id="KW-0378">Hydrolase</keyword>
<evidence type="ECO:0000256" key="1">
    <source>
        <dbReference type="ARBA" id="ARBA00022801"/>
    </source>
</evidence>
<sequence length="253" mass="26988">MVVVVENHSLAQMRDQMPYTYALATRYGYATDYRAITHPSLPNYLAMVSGDTQGVTNDDPPAKHRLSAPTVFGAALAAGRTAGVYADAMPSPCASDNAGRYAVRHNPWAYFVTERADCGRQDLPISALPGAIRAGKLPNAGMLVPDACNDAHDCSLATADRWFRTWMGRIVAGPDWRSGRLAVVLTADEDDKHSGNHVLTVVAHPSLRAKVVTSRLDHYSLARLYAEVTATAPLGRAAGAPSMAKAFGLPVAG</sequence>
<dbReference type="Pfam" id="PF04185">
    <property type="entry name" value="Phosphoesterase"/>
    <property type="match status" value="1"/>
</dbReference>
<keyword evidence="2" id="KW-0843">Virulence</keyword>
<name>A0A849HF75_9MICO</name>
<evidence type="ECO:0000313" key="4">
    <source>
        <dbReference type="Proteomes" id="UP000588586"/>
    </source>
</evidence>
<reference evidence="3 4" key="1">
    <citation type="submission" date="2020-04" db="EMBL/GenBank/DDBJ databases">
        <title>Knoellia sp. isolate from air conditioner.</title>
        <authorList>
            <person name="Chea S."/>
            <person name="Kim D.-U."/>
        </authorList>
    </citation>
    <scope>NUCLEOTIDE SEQUENCE [LARGE SCALE GENOMIC DNA]</scope>
    <source>
        <strain evidence="3 4">DB2414S</strain>
    </source>
</reference>
<proteinExistence type="predicted"/>
<evidence type="ECO:0000256" key="2">
    <source>
        <dbReference type="ARBA" id="ARBA00023026"/>
    </source>
</evidence>
<dbReference type="PANTHER" id="PTHR31956">
    <property type="entry name" value="NON-SPECIFIC PHOSPHOLIPASE C4-RELATED"/>
    <property type="match status" value="1"/>
</dbReference>
<comment type="caution">
    <text evidence="3">The sequence shown here is derived from an EMBL/GenBank/DDBJ whole genome shotgun (WGS) entry which is preliminary data.</text>
</comment>
<dbReference type="Proteomes" id="UP000588586">
    <property type="component" value="Unassembled WGS sequence"/>
</dbReference>